<dbReference type="PANTHER" id="PTHR40396">
    <property type="entry name" value="ATPASE-LIKE PROTEIN"/>
    <property type="match status" value="1"/>
</dbReference>
<dbReference type="SUPFAM" id="SSF52540">
    <property type="entry name" value="P-loop containing nucleoside triphosphate hydrolases"/>
    <property type="match status" value="1"/>
</dbReference>
<protein>
    <submittedName>
        <fullName evidence="2">Abortive phage resistance protein</fullName>
    </submittedName>
</protein>
<dbReference type="InterPro" id="IPR027417">
    <property type="entry name" value="P-loop_NTPase"/>
</dbReference>
<dbReference type="GO" id="GO:0005524">
    <property type="term" value="F:ATP binding"/>
    <property type="evidence" value="ECO:0007669"/>
    <property type="project" value="InterPro"/>
</dbReference>
<comment type="caution">
    <text evidence="2">The sequence shown here is derived from an EMBL/GenBank/DDBJ whole genome shotgun (WGS) entry which is preliminary data.</text>
</comment>
<organism evidence="2 3">
    <name type="scientific">Ligilactobacillus salivarius</name>
    <dbReference type="NCBI Taxonomy" id="1624"/>
    <lineage>
        <taxon>Bacteria</taxon>
        <taxon>Bacillati</taxon>
        <taxon>Bacillota</taxon>
        <taxon>Bacilli</taxon>
        <taxon>Lactobacillales</taxon>
        <taxon>Lactobacillaceae</taxon>
        <taxon>Ligilactobacillus</taxon>
    </lineage>
</organism>
<reference evidence="2 3" key="1">
    <citation type="submission" date="2016-05" db="EMBL/GenBank/DDBJ databases">
        <authorList>
            <person name="Lee J.-Y."/>
            <person name="Kim E.B."/>
            <person name="Choi Y.-J."/>
        </authorList>
    </citation>
    <scope>NUCLEOTIDE SEQUENCE [LARGE SCALE GENOMIC DNA]</scope>
    <source>
        <strain evidence="2 3">KLA006</strain>
    </source>
</reference>
<evidence type="ECO:0000313" key="2">
    <source>
        <dbReference type="EMBL" id="PAY43312.1"/>
    </source>
</evidence>
<proteinExistence type="predicted"/>
<feature type="domain" description="ATPase AAA-type core" evidence="1">
    <location>
        <begin position="65"/>
        <end position="361"/>
    </location>
</feature>
<dbReference type="AlphaFoldDB" id="A0A9X6S2K5"/>
<sequence>MIKFVLKNDKSYFVIRRGISMLLEFIFKNSFSYKEEAYFSMEAVKGTSIRNEFDKIGKHRILKSAIIFGPNASGKSNMIKSLKSFRNLILKNDIQENPYPTYAGNEDPIFYQIVIYANNNIYRYSVSYLKEEILQESLEMEKNGDFEIYFQRKKMKYPILPDELKPLVNKTRKDNLFLITAKTFNDKPSLAVFRWFRNRLIFISRDTPPLLNQAYKIHKNIKEKEKLLNFLKAADLNITDFEVVENNSISFHITGGLDEILSLSKRSRGLKGYNMTIRHKAFDGVNDNGQFSLDLSAESDGTKKLIALAIILVSYNNSTILIDEFDDSFHVELSKAMIEVFNSNKQSNQFILTSHELALMDSGFKKEQIYFTEKADRSTTELYSVYDFKSEENRQDYSYVKRYQKGMFGAIPEILVGKLKESLEE</sequence>
<dbReference type="RefSeq" id="WP_003699210.1">
    <property type="nucleotide sequence ID" value="NZ_CBCRTQ010000018.1"/>
</dbReference>
<dbReference type="Proteomes" id="UP000218139">
    <property type="component" value="Unassembled WGS sequence"/>
</dbReference>
<dbReference type="PANTHER" id="PTHR40396:SF1">
    <property type="entry name" value="ATPASE AAA-TYPE CORE DOMAIN-CONTAINING PROTEIN"/>
    <property type="match status" value="1"/>
</dbReference>
<name>A0A9X6S2K5_9LACO</name>
<dbReference type="Gene3D" id="3.40.50.300">
    <property type="entry name" value="P-loop containing nucleotide triphosphate hydrolases"/>
    <property type="match status" value="1"/>
</dbReference>
<dbReference type="Pfam" id="PF13304">
    <property type="entry name" value="AAA_21"/>
    <property type="match status" value="1"/>
</dbReference>
<dbReference type="GO" id="GO:0016887">
    <property type="term" value="F:ATP hydrolysis activity"/>
    <property type="evidence" value="ECO:0007669"/>
    <property type="project" value="InterPro"/>
</dbReference>
<evidence type="ECO:0000313" key="3">
    <source>
        <dbReference type="Proteomes" id="UP000218139"/>
    </source>
</evidence>
<gene>
    <name evidence="2" type="ORF">A8C52_11430</name>
</gene>
<accession>A0A9X6S2K5</accession>
<evidence type="ECO:0000259" key="1">
    <source>
        <dbReference type="Pfam" id="PF13304"/>
    </source>
</evidence>
<dbReference type="InterPro" id="IPR003959">
    <property type="entry name" value="ATPase_AAA_core"/>
</dbReference>
<dbReference type="EMBL" id="LXZO01000155">
    <property type="protein sequence ID" value="PAY43312.1"/>
    <property type="molecule type" value="Genomic_DNA"/>
</dbReference>